<dbReference type="EMBL" id="AJYK02000026">
    <property type="protein sequence ID" value="OEF27759.1"/>
    <property type="molecule type" value="Genomic_DNA"/>
</dbReference>
<keyword evidence="2" id="KW-1185">Reference proteome</keyword>
<name>A0A1E5E4Q9_9VIBR</name>
<comment type="caution">
    <text evidence="1">The sequence shown here is derived from an EMBL/GenBank/DDBJ whole genome shotgun (WGS) entry which is preliminary data.</text>
</comment>
<sequence>MYQALTFWLGLLFIYPLVIADFNTSFTAHFLIIKFVILDIYDNSYKYLDQPIQVFILNNDKILGRFGINRYANKMVCQ</sequence>
<gene>
    <name evidence="1" type="ORF">A1QC_14410</name>
</gene>
<accession>A0A1E5E4Q9</accession>
<dbReference type="AlphaFoldDB" id="A0A1E5E4Q9"/>
<evidence type="ECO:0000313" key="2">
    <source>
        <dbReference type="Proteomes" id="UP000094070"/>
    </source>
</evidence>
<proteinExistence type="predicted"/>
<dbReference type="STRING" id="1188252.A1QC_14410"/>
<reference evidence="1 2" key="1">
    <citation type="journal article" date="2012" name="Science">
        <title>Ecological populations of bacteria act as socially cohesive units of antibiotic production and resistance.</title>
        <authorList>
            <person name="Cordero O.X."/>
            <person name="Wildschutte H."/>
            <person name="Kirkup B."/>
            <person name="Proehl S."/>
            <person name="Ngo L."/>
            <person name="Hussain F."/>
            <person name="Le Roux F."/>
            <person name="Mincer T."/>
            <person name="Polz M.F."/>
        </authorList>
    </citation>
    <scope>NUCLEOTIDE SEQUENCE [LARGE SCALE GENOMIC DNA]</scope>
    <source>
        <strain evidence="1 2">1S-45</strain>
    </source>
</reference>
<protein>
    <submittedName>
        <fullName evidence="1">Uncharacterized protein</fullName>
    </submittedName>
</protein>
<evidence type="ECO:0000313" key="1">
    <source>
        <dbReference type="EMBL" id="OEF27759.1"/>
    </source>
</evidence>
<dbReference type="Proteomes" id="UP000094070">
    <property type="component" value="Unassembled WGS sequence"/>
</dbReference>
<organism evidence="1 2">
    <name type="scientific">Vibrio rumoiensis 1S-45</name>
    <dbReference type="NCBI Taxonomy" id="1188252"/>
    <lineage>
        <taxon>Bacteria</taxon>
        <taxon>Pseudomonadati</taxon>
        <taxon>Pseudomonadota</taxon>
        <taxon>Gammaproteobacteria</taxon>
        <taxon>Vibrionales</taxon>
        <taxon>Vibrionaceae</taxon>
        <taxon>Vibrio</taxon>
    </lineage>
</organism>